<feature type="compositionally biased region" description="Basic and acidic residues" evidence="1">
    <location>
        <begin position="159"/>
        <end position="175"/>
    </location>
</feature>
<accession>A0A395NXG7</accession>
<gene>
    <name evidence="4" type="ORF">TARUN_1517</name>
</gene>
<feature type="domain" description="DUF7702" evidence="3">
    <location>
        <begin position="5"/>
        <end position="145"/>
    </location>
</feature>
<name>A0A395NXG7_TRIAR</name>
<dbReference type="STRING" id="490622.A0A395NXG7"/>
<evidence type="ECO:0000259" key="3">
    <source>
        <dbReference type="Pfam" id="PF24800"/>
    </source>
</evidence>
<proteinExistence type="predicted"/>
<reference evidence="4 5" key="1">
    <citation type="journal article" date="2018" name="PLoS Pathog.">
        <title>Evolution of structural diversity of trichothecenes, a family of toxins produced by plant pathogenic and entomopathogenic fungi.</title>
        <authorList>
            <person name="Proctor R.H."/>
            <person name="McCormick S.P."/>
            <person name="Kim H.S."/>
            <person name="Cardoza R.E."/>
            <person name="Stanley A.M."/>
            <person name="Lindo L."/>
            <person name="Kelly A."/>
            <person name="Brown D.W."/>
            <person name="Lee T."/>
            <person name="Vaughan M.M."/>
            <person name="Alexander N.J."/>
            <person name="Busman M."/>
            <person name="Gutierrez S."/>
        </authorList>
    </citation>
    <scope>NUCLEOTIDE SEQUENCE [LARGE SCALE GENOMIC DNA]</scope>
    <source>
        <strain evidence="4 5">IBT 40837</strain>
    </source>
</reference>
<evidence type="ECO:0000313" key="5">
    <source>
        <dbReference type="Proteomes" id="UP000266272"/>
    </source>
</evidence>
<organism evidence="4 5">
    <name type="scientific">Trichoderma arundinaceum</name>
    <dbReference type="NCBI Taxonomy" id="490622"/>
    <lineage>
        <taxon>Eukaryota</taxon>
        <taxon>Fungi</taxon>
        <taxon>Dikarya</taxon>
        <taxon>Ascomycota</taxon>
        <taxon>Pezizomycotina</taxon>
        <taxon>Sordariomycetes</taxon>
        <taxon>Hypocreomycetidae</taxon>
        <taxon>Hypocreales</taxon>
        <taxon>Hypocreaceae</taxon>
        <taxon>Trichoderma</taxon>
    </lineage>
</organism>
<feature type="transmembrane region" description="Helical" evidence="2">
    <location>
        <begin position="83"/>
        <end position="106"/>
    </location>
</feature>
<feature type="compositionally biased region" description="Polar residues" evidence="1">
    <location>
        <begin position="191"/>
        <end position="200"/>
    </location>
</feature>
<feature type="transmembrane region" description="Helical" evidence="2">
    <location>
        <begin position="51"/>
        <end position="71"/>
    </location>
</feature>
<dbReference type="EMBL" id="PXOA01000097">
    <property type="protein sequence ID" value="RFU80693.1"/>
    <property type="molecule type" value="Genomic_DNA"/>
</dbReference>
<evidence type="ECO:0000256" key="2">
    <source>
        <dbReference type="SAM" id="Phobius"/>
    </source>
</evidence>
<comment type="caution">
    <text evidence="4">The sequence shown here is derived from an EMBL/GenBank/DDBJ whole genome shotgun (WGS) entry which is preliminary data.</text>
</comment>
<evidence type="ECO:0000313" key="4">
    <source>
        <dbReference type="EMBL" id="RFU80693.1"/>
    </source>
</evidence>
<keyword evidence="2" id="KW-1133">Transmembrane helix</keyword>
<dbReference type="Pfam" id="PF24800">
    <property type="entry name" value="DUF7702"/>
    <property type="match status" value="1"/>
</dbReference>
<keyword evidence="2" id="KW-0812">Transmembrane</keyword>
<dbReference type="InterPro" id="IPR056119">
    <property type="entry name" value="DUF7702"/>
</dbReference>
<feature type="transmembrane region" description="Helical" evidence="2">
    <location>
        <begin position="12"/>
        <end position="31"/>
    </location>
</feature>
<protein>
    <recommendedName>
        <fullName evidence="3">DUF7702 domain-containing protein</fullName>
    </recommendedName>
</protein>
<dbReference type="OrthoDB" id="2560628at2759"/>
<keyword evidence="5" id="KW-1185">Reference proteome</keyword>
<dbReference type="AlphaFoldDB" id="A0A395NXG7"/>
<feature type="region of interest" description="Disordered" evidence="1">
    <location>
        <begin position="159"/>
        <end position="200"/>
    </location>
</feature>
<sequence>MRGTEIFSIKQFRLIQLLVTLGLILSIVGGTGGSTSSNGSIEPATSSKVGIILYIVAFAGMLYILFVSYGYRALVLKQERRIILAIGIAVPFILTRLVYSAIAVFVHSHTFSIVGGDVGVRVALAVIEEFFTTLDFIILGFSLRKLEVDEQGALASRQWKDRQGDRRRGTHDRRSRDRHSRDRHSRERSGVQDTNYGDTR</sequence>
<keyword evidence="2" id="KW-0472">Membrane</keyword>
<feature type="transmembrane region" description="Helical" evidence="2">
    <location>
        <begin position="118"/>
        <end position="141"/>
    </location>
</feature>
<evidence type="ECO:0000256" key="1">
    <source>
        <dbReference type="SAM" id="MobiDB-lite"/>
    </source>
</evidence>
<dbReference type="PANTHER" id="PTHR42109">
    <property type="entry name" value="UNPLACED GENOMIC SCAFFOLD UM_SCAF_CONTIG_1.265, WHOLE GENOME SHOTGUN SEQUENCE"/>
    <property type="match status" value="1"/>
</dbReference>
<dbReference type="Proteomes" id="UP000266272">
    <property type="component" value="Unassembled WGS sequence"/>
</dbReference>
<dbReference type="PANTHER" id="PTHR42109:SF2">
    <property type="entry name" value="INTEGRAL MEMBRANE PROTEIN"/>
    <property type="match status" value="1"/>
</dbReference>